<feature type="domain" description="PPIase FKBP-type" evidence="11">
    <location>
        <begin position="6"/>
        <end position="95"/>
    </location>
</feature>
<proteinExistence type="inferred from homology"/>
<comment type="function">
    <text evidence="8">Also involved in hydrogenase metallocenter assembly, probably by participating in the nickel insertion step. This function in hydrogenase biosynthesis requires chaperone activity and the presence of the metal-binding domain, but not PPIase activity.</text>
</comment>
<keyword evidence="5 9" id="KW-0697">Rotamase</keyword>
<dbReference type="RefSeq" id="WP_248206259.1">
    <property type="nucleotide sequence ID" value="NZ_JALNMH010000003.1"/>
</dbReference>
<evidence type="ECO:0000256" key="4">
    <source>
        <dbReference type="ARBA" id="ARBA00022490"/>
    </source>
</evidence>
<dbReference type="EMBL" id="JALNMH010000003">
    <property type="protein sequence ID" value="MCK7593138.1"/>
    <property type="molecule type" value="Genomic_DNA"/>
</dbReference>
<dbReference type="Pfam" id="PF00254">
    <property type="entry name" value="FKBP_C"/>
    <property type="match status" value="1"/>
</dbReference>
<evidence type="ECO:0000256" key="2">
    <source>
        <dbReference type="ARBA" id="ARBA00004496"/>
    </source>
</evidence>
<accession>A0ABT0GF10</accession>
<dbReference type="PANTHER" id="PTHR47861">
    <property type="entry name" value="FKBP-TYPE PEPTIDYL-PROLYL CIS-TRANS ISOMERASE SLYD"/>
    <property type="match status" value="1"/>
</dbReference>
<comment type="subcellular location">
    <subcellularLocation>
        <location evidence="2">Cytoplasm</location>
    </subcellularLocation>
</comment>
<keyword evidence="13" id="KW-1185">Reference proteome</keyword>
<evidence type="ECO:0000256" key="7">
    <source>
        <dbReference type="ARBA" id="ARBA00023235"/>
    </source>
</evidence>
<evidence type="ECO:0000256" key="3">
    <source>
        <dbReference type="ARBA" id="ARBA00006577"/>
    </source>
</evidence>
<dbReference type="EC" id="5.2.1.8" evidence="10"/>
<dbReference type="GO" id="GO:0016853">
    <property type="term" value="F:isomerase activity"/>
    <property type="evidence" value="ECO:0007669"/>
    <property type="project" value="UniProtKB-KW"/>
</dbReference>
<comment type="similarity">
    <text evidence="3 10">Belongs to the FKBP-type PPIase family.</text>
</comment>
<comment type="caution">
    <text evidence="12">The sequence shown here is derived from an EMBL/GenBank/DDBJ whole genome shotgun (WGS) entry which is preliminary data.</text>
</comment>
<keyword evidence="4" id="KW-0963">Cytoplasm</keyword>
<reference evidence="12" key="1">
    <citation type="submission" date="2022-04" db="EMBL/GenBank/DDBJ databases">
        <title>Lysobacter sp. CAU 1642 isolated from sea sand.</title>
        <authorList>
            <person name="Kim W."/>
        </authorList>
    </citation>
    <scope>NUCLEOTIDE SEQUENCE</scope>
    <source>
        <strain evidence="12">CAU 1642</strain>
    </source>
</reference>
<evidence type="ECO:0000313" key="12">
    <source>
        <dbReference type="EMBL" id="MCK7593138.1"/>
    </source>
</evidence>
<name>A0ABT0GF10_9GAMM</name>
<comment type="catalytic activity">
    <reaction evidence="1 9 10">
        <text>[protein]-peptidylproline (omega=180) = [protein]-peptidylproline (omega=0)</text>
        <dbReference type="Rhea" id="RHEA:16237"/>
        <dbReference type="Rhea" id="RHEA-COMP:10747"/>
        <dbReference type="Rhea" id="RHEA-COMP:10748"/>
        <dbReference type="ChEBI" id="CHEBI:83833"/>
        <dbReference type="ChEBI" id="CHEBI:83834"/>
        <dbReference type="EC" id="5.2.1.8"/>
    </reaction>
</comment>
<evidence type="ECO:0000313" key="13">
    <source>
        <dbReference type="Proteomes" id="UP001431449"/>
    </source>
</evidence>
<protein>
    <recommendedName>
        <fullName evidence="10">Peptidyl-prolyl cis-trans isomerase</fullName>
        <ecNumber evidence="10">5.2.1.8</ecNumber>
    </recommendedName>
</protein>
<sequence>MQIAENTAVSFHYTLTNDAGEVIDTSSGREPLAYLHGSGTIVPGLENAMAGRKPGERFEVKVEPSEGYGERHEGMIQAVPRSAFQGVDSIEVGMQFQARGPQGVMSVTVTEVSDDQVTVDGNHPLAGQNLNFAIEVVEVREASEEEIAHGHIHGPGGHQH</sequence>
<keyword evidence="7 9" id="KW-0413">Isomerase</keyword>
<keyword evidence="6" id="KW-0143">Chaperone</keyword>
<evidence type="ECO:0000259" key="11">
    <source>
        <dbReference type="PROSITE" id="PS50059"/>
    </source>
</evidence>
<gene>
    <name evidence="12" type="ORF">M0G41_05580</name>
</gene>
<evidence type="ECO:0000256" key="9">
    <source>
        <dbReference type="PROSITE-ProRule" id="PRU00277"/>
    </source>
</evidence>
<dbReference type="InterPro" id="IPR046357">
    <property type="entry name" value="PPIase_dom_sf"/>
</dbReference>
<evidence type="ECO:0000256" key="10">
    <source>
        <dbReference type="RuleBase" id="RU003915"/>
    </source>
</evidence>
<organism evidence="12 13">
    <name type="scientific">Pseudomarimonas salicorniae</name>
    <dbReference type="NCBI Taxonomy" id="2933270"/>
    <lineage>
        <taxon>Bacteria</taxon>
        <taxon>Pseudomonadati</taxon>
        <taxon>Pseudomonadota</taxon>
        <taxon>Gammaproteobacteria</taxon>
        <taxon>Lysobacterales</taxon>
        <taxon>Lysobacteraceae</taxon>
        <taxon>Pseudomarimonas</taxon>
    </lineage>
</organism>
<evidence type="ECO:0000256" key="6">
    <source>
        <dbReference type="ARBA" id="ARBA00023186"/>
    </source>
</evidence>
<dbReference type="PROSITE" id="PS50059">
    <property type="entry name" value="FKBP_PPIASE"/>
    <property type="match status" value="1"/>
</dbReference>
<dbReference type="SUPFAM" id="SSF54534">
    <property type="entry name" value="FKBP-like"/>
    <property type="match status" value="1"/>
</dbReference>
<dbReference type="Gene3D" id="3.10.50.40">
    <property type="match status" value="1"/>
</dbReference>
<evidence type="ECO:0000256" key="5">
    <source>
        <dbReference type="ARBA" id="ARBA00023110"/>
    </source>
</evidence>
<dbReference type="PANTHER" id="PTHR47861:SF3">
    <property type="entry name" value="FKBP-TYPE PEPTIDYL-PROLYL CIS-TRANS ISOMERASE SLYD"/>
    <property type="match status" value="1"/>
</dbReference>
<evidence type="ECO:0000256" key="8">
    <source>
        <dbReference type="ARBA" id="ARBA00037071"/>
    </source>
</evidence>
<evidence type="ECO:0000256" key="1">
    <source>
        <dbReference type="ARBA" id="ARBA00000971"/>
    </source>
</evidence>
<dbReference type="InterPro" id="IPR001179">
    <property type="entry name" value="PPIase_FKBP_dom"/>
</dbReference>
<dbReference type="Proteomes" id="UP001431449">
    <property type="component" value="Unassembled WGS sequence"/>
</dbReference>